<sequence>KADEMGQNIGAANREKSTFSDTNLTEMKCFIGCHIMAGIRKDSHLNTHQMWSDTYGGFFYKSLFSQKRFEFLTRALRFDDQATRRDRMRSDRFAHVRDLWDAVIANCKANYKAGAIVTVDEQLLAFRGRCVFRVYISNKPAKYGIKIFMVCDADTLYCLHAIPYLGKGSVENLPRGVNQGEFITMKLLEDLLDPGRVVCLDNWFTSLSLAKSLLAKNMHLVGTIRPKPYLPTQSILDLKLGLKESVAVYNHKDK</sequence>
<feature type="non-terminal residue" evidence="2">
    <location>
        <position position="1"/>
    </location>
</feature>
<keyword evidence="3" id="KW-1185">Reference proteome</keyword>
<gene>
    <name evidence="2" type="ORF">MNOR_LOCUS40725</name>
</gene>
<dbReference type="AlphaFoldDB" id="A0AAV2SUD2"/>
<dbReference type="Proteomes" id="UP001497623">
    <property type="component" value="Unassembled WGS sequence"/>
</dbReference>
<reference evidence="2 3" key="1">
    <citation type="submission" date="2024-05" db="EMBL/GenBank/DDBJ databases">
        <authorList>
            <person name="Wallberg A."/>
        </authorList>
    </citation>
    <scope>NUCLEOTIDE SEQUENCE [LARGE SCALE GENOMIC DNA]</scope>
</reference>
<feature type="non-terminal residue" evidence="2">
    <location>
        <position position="254"/>
    </location>
</feature>
<dbReference type="Pfam" id="PF13843">
    <property type="entry name" value="DDE_Tnp_1_7"/>
    <property type="match status" value="1"/>
</dbReference>
<evidence type="ECO:0000313" key="2">
    <source>
        <dbReference type="EMBL" id="CAL4241661.1"/>
    </source>
</evidence>
<dbReference type="InterPro" id="IPR029526">
    <property type="entry name" value="PGBD"/>
</dbReference>
<protein>
    <recommendedName>
        <fullName evidence="1">PiggyBac transposable element-derived protein domain-containing protein</fullName>
    </recommendedName>
</protein>
<accession>A0AAV2SUD2</accession>
<proteinExistence type="predicted"/>
<organism evidence="2 3">
    <name type="scientific">Meganyctiphanes norvegica</name>
    <name type="common">Northern krill</name>
    <name type="synonym">Thysanopoda norvegica</name>
    <dbReference type="NCBI Taxonomy" id="48144"/>
    <lineage>
        <taxon>Eukaryota</taxon>
        <taxon>Metazoa</taxon>
        <taxon>Ecdysozoa</taxon>
        <taxon>Arthropoda</taxon>
        <taxon>Crustacea</taxon>
        <taxon>Multicrustacea</taxon>
        <taxon>Malacostraca</taxon>
        <taxon>Eumalacostraca</taxon>
        <taxon>Eucarida</taxon>
        <taxon>Euphausiacea</taxon>
        <taxon>Euphausiidae</taxon>
        <taxon>Meganyctiphanes</taxon>
    </lineage>
</organism>
<comment type="caution">
    <text evidence="2">The sequence shown here is derived from an EMBL/GenBank/DDBJ whole genome shotgun (WGS) entry which is preliminary data.</text>
</comment>
<evidence type="ECO:0000313" key="3">
    <source>
        <dbReference type="Proteomes" id="UP001497623"/>
    </source>
</evidence>
<dbReference type="PANTHER" id="PTHR46599:SF6">
    <property type="entry name" value="DUAL SPECIFICITY PHOSPHATASE 26"/>
    <property type="match status" value="1"/>
</dbReference>
<feature type="domain" description="PiggyBac transposable element-derived protein" evidence="1">
    <location>
        <begin position="13"/>
        <end position="240"/>
    </location>
</feature>
<name>A0AAV2SUD2_MEGNR</name>
<dbReference type="PANTHER" id="PTHR46599">
    <property type="entry name" value="PIGGYBAC TRANSPOSABLE ELEMENT-DERIVED PROTEIN 4"/>
    <property type="match status" value="1"/>
</dbReference>
<dbReference type="EMBL" id="CAXKWB010130458">
    <property type="protein sequence ID" value="CAL4241661.1"/>
    <property type="molecule type" value="Genomic_DNA"/>
</dbReference>
<evidence type="ECO:0000259" key="1">
    <source>
        <dbReference type="Pfam" id="PF13843"/>
    </source>
</evidence>